<keyword evidence="2 5" id="KW-0812">Transmembrane</keyword>
<evidence type="ECO:0008006" key="7">
    <source>
        <dbReference type="Google" id="ProtNLM"/>
    </source>
</evidence>
<dbReference type="Pfam" id="PF04191">
    <property type="entry name" value="PEMT"/>
    <property type="match status" value="1"/>
</dbReference>
<gene>
    <name evidence="6" type="ORF">METZ01_LOCUS6049</name>
</gene>
<feature type="transmembrane region" description="Helical" evidence="5">
    <location>
        <begin position="38"/>
        <end position="60"/>
    </location>
</feature>
<reference evidence="6" key="1">
    <citation type="submission" date="2018-05" db="EMBL/GenBank/DDBJ databases">
        <authorList>
            <person name="Lanie J.A."/>
            <person name="Ng W.-L."/>
            <person name="Kazmierczak K.M."/>
            <person name="Andrzejewski T.M."/>
            <person name="Davidsen T.M."/>
            <person name="Wayne K.J."/>
            <person name="Tettelin H."/>
            <person name="Glass J.I."/>
            <person name="Rusch D."/>
            <person name="Podicherti R."/>
            <person name="Tsui H.-C.T."/>
            <person name="Winkler M.E."/>
        </authorList>
    </citation>
    <scope>NUCLEOTIDE SEQUENCE</scope>
</reference>
<protein>
    <recommendedName>
        <fullName evidence="7">Steroid 5-alpha reductase C-terminal domain-containing protein</fullName>
    </recommendedName>
</protein>
<dbReference type="InterPro" id="IPR007318">
    <property type="entry name" value="Phopholipid_MeTrfase"/>
</dbReference>
<evidence type="ECO:0000256" key="2">
    <source>
        <dbReference type="ARBA" id="ARBA00022692"/>
    </source>
</evidence>
<dbReference type="GO" id="GO:0012505">
    <property type="term" value="C:endomembrane system"/>
    <property type="evidence" value="ECO:0007669"/>
    <property type="project" value="UniProtKB-SubCell"/>
</dbReference>
<keyword evidence="3 5" id="KW-1133">Transmembrane helix</keyword>
<feature type="transmembrane region" description="Helical" evidence="5">
    <location>
        <begin position="12"/>
        <end position="31"/>
    </location>
</feature>
<dbReference type="PANTHER" id="PTHR43847:SF1">
    <property type="entry name" value="BLL3993 PROTEIN"/>
    <property type="match status" value="1"/>
</dbReference>
<name>A0A381NF39_9ZZZZ</name>
<evidence type="ECO:0000256" key="1">
    <source>
        <dbReference type="ARBA" id="ARBA00004127"/>
    </source>
</evidence>
<dbReference type="AlphaFoldDB" id="A0A381NF39"/>
<accession>A0A381NF39</accession>
<evidence type="ECO:0000256" key="3">
    <source>
        <dbReference type="ARBA" id="ARBA00022989"/>
    </source>
</evidence>
<evidence type="ECO:0000313" key="6">
    <source>
        <dbReference type="EMBL" id="SUZ53195.1"/>
    </source>
</evidence>
<dbReference type="PANTHER" id="PTHR43847">
    <property type="entry name" value="BLL3993 PROTEIN"/>
    <property type="match status" value="1"/>
</dbReference>
<proteinExistence type="predicted"/>
<dbReference type="InterPro" id="IPR052527">
    <property type="entry name" value="Metal_cation-efflux_comp"/>
</dbReference>
<feature type="transmembrane region" description="Helical" evidence="5">
    <location>
        <begin position="80"/>
        <end position="109"/>
    </location>
</feature>
<dbReference type="Gene3D" id="1.20.120.1630">
    <property type="match status" value="1"/>
</dbReference>
<keyword evidence="4 5" id="KW-0472">Membrane</keyword>
<organism evidence="6">
    <name type="scientific">marine metagenome</name>
    <dbReference type="NCBI Taxonomy" id="408172"/>
    <lineage>
        <taxon>unclassified sequences</taxon>
        <taxon>metagenomes</taxon>
        <taxon>ecological metagenomes</taxon>
    </lineage>
</organism>
<evidence type="ECO:0000256" key="5">
    <source>
        <dbReference type="SAM" id="Phobius"/>
    </source>
</evidence>
<feature type="transmembrane region" description="Helical" evidence="5">
    <location>
        <begin position="158"/>
        <end position="175"/>
    </location>
</feature>
<dbReference type="EMBL" id="UINC01000319">
    <property type="protein sequence ID" value="SUZ53195.1"/>
    <property type="molecule type" value="Genomic_DNA"/>
</dbReference>
<evidence type="ECO:0000256" key="4">
    <source>
        <dbReference type="ARBA" id="ARBA00023136"/>
    </source>
</evidence>
<comment type="subcellular location">
    <subcellularLocation>
        <location evidence="1">Endomembrane system</location>
        <topology evidence="1">Multi-pass membrane protein</topology>
    </subcellularLocation>
</comment>
<sequence>MPEWDSVKTTVLIRVARLRVPIGFIVGILTIAMARPTYVTLVIGAPIVVVGEALRIWAAGHLEKKREVTNSGPYRWLCHPLYVGSSILGIGFAIATGTVLVAAVVVGYLGITLTAAIKTEEAFLREQFGGLYDQYKSGLLPDARRSFSVARAVQNREYRAVLGLLIVAAILWSSAST</sequence>